<feature type="compositionally biased region" description="Polar residues" evidence="5">
    <location>
        <begin position="1406"/>
        <end position="1435"/>
    </location>
</feature>
<feature type="compositionally biased region" description="Gly residues" evidence="5">
    <location>
        <begin position="1357"/>
        <end position="1367"/>
    </location>
</feature>
<dbReference type="PROSITE" id="PS50054">
    <property type="entry name" value="TYR_PHOSPHATASE_DUAL"/>
    <property type="match status" value="1"/>
</dbReference>
<feature type="region of interest" description="Disordered" evidence="5">
    <location>
        <begin position="1050"/>
        <end position="1078"/>
    </location>
</feature>
<evidence type="ECO:0000313" key="9">
    <source>
        <dbReference type="Proteomes" id="UP000008743"/>
    </source>
</evidence>
<dbReference type="SMART" id="SM00195">
    <property type="entry name" value="DSPc"/>
    <property type="match status" value="1"/>
</dbReference>
<feature type="region of interest" description="Disordered" evidence="5">
    <location>
        <begin position="912"/>
        <end position="944"/>
    </location>
</feature>
<dbReference type="PANTHER" id="PTHR10159">
    <property type="entry name" value="DUAL SPECIFICITY PROTEIN PHOSPHATASE"/>
    <property type="match status" value="1"/>
</dbReference>
<accession>A0A0D2WUQ8</accession>
<feature type="compositionally biased region" description="Low complexity" evidence="5">
    <location>
        <begin position="747"/>
        <end position="763"/>
    </location>
</feature>
<dbReference type="InterPro" id="IPR000340">
    <property type="entry name" value="Dual-sp_phosphatase_cat-dom"/>
</dbReference>
<protein>
    <recommendedName>
        <fullName evidence="2">protein-tyrosine-phosphatase</fullName>
        <ecNumber evidence="2">3.1.3.48</ecNumber>
    </recommendedName>
</protein>
<dbReference type="InterPro" id="IPR000387">
    <property type="entry name" value="Tyr_Pase_dom"/>
</dbReference>
<feature type="region of interest" description="Disordered" evidence="5">
    <location>
        <begin position="1357"/>
        <end position="1382"/>
    </location>
</feature>
<feature type="region of interest" description="Disordered" evidence="5">
    <location>
        <begin position="1281"/>
        <end position="1343"/>
    </location>
</feature>
<dbReference type="Pfam" id="PF00782">
    <property type="entry name" value="DSPc"/>
    <property type="match status" value="1"/>
</dbReference>
<feature type="region of interest" description="Disordered" evidence="5">
    <location>
        <begin position="487"/>
        <end position="518"/>
    </location>
</feature>
<feature type="region of interest" description="Disordered" evidence="5">
    <location>
        <begin position="417"/>
        <end position="443"/>
    </location>
</feature>
<gene>
    <name evidence="8" type="ORF">CAOG_006163</name>
</gene>
<evidence type="ECO:0000259" key="7">
    <source>
        <dbReference type="PROSITE" id="PS50056"/>
    </source>
</evidence>
<evidence type="ECO:0000256" key="5">
    <source>
        <dbReference type="SAM" id="MobiDB-lite"/>
    </source>
</evidence>
<dbReference type="GO" id="GO:0017017">
    <property type="term" value="F:MAP kinase tyrosine/serine/threonine phosphatase activity"/>
    <property type="evidence" value="ECO:0007669"/>
    <property type="project" value="TreeGrafter"/>
</dbReference>
<dbReference type="GO" id="GO:0008330">
    <property type="term" value="F:protein tyrosine/threonine phosphatase activity"/>
    <property type="evidence" value="ECO:0007669"/>
    <property type="project" value="TreeGrafter"/>
</dbReference>
<feature type="compositionally biased region" description="Low complexity" evidence="5">
    <location>
        <begin position="1067"/>
        <end position="1078"/>
    </location>
</feature>
<feature type="compositionally biased region" description="Low complexity" evidence="5">
    <location>
        <begin position="833"/>
        <end position="842"/>
    </location>
</feature>
<evidence type="ECO:0000256" key="1">
    <source>
        <dbReference type="ARBA" id="ARBA00008601"/>
    </source>
</evidence>
<evidence type="ECO:0000259" key="6">
    <source>
        <dbReference type="PROSITE" id="PS50054"/>
    </source>
</evidence>
<dbReference type="PROSITE" id="PS50056">
    <property type="entry name" value="TYR_PHOSPHATASE_2"/>
    <property type="match status" value="1"/>
</dbReference>
<feature type="compositionally biased region" description="Pro residues" evidence="5">
    <location>
        <begin position="1436"/>
        <end position="1446"/>
    </location>
</feature>
<comment type="similarity">
    <text evidence="1">Belongs to the protein-tyrosine phosphatase family. Non-receptor class dual specificity subfamily.</text>
</comment>
<dbReference type="InterPro" id="IPR016130">
    <property type="entry name" value="Tyr_Pase_AS"/>
</dbReference>
<evidence type="ECO:0000256" key="2">
    <source>
        <dbReference type="ARBA" id="ARBA00013064"/>
    </source>
</evidence>
<evidence type="ECO:0000313" key="8">
    <source>
        <dbReference type="EMBL" id="KJE95743.1"/>
    </source>
</evidence>
<proteinExistence type="inferred from homology"/>
<feature type="domain" description="Tyrosine specific protein phosphatases" evidence="7">
    <location>
        <begin position="1161"/>
        <end position="1229"/>
    </location>
</feature>
<dbReference type="SUPFAM" id="SSF52799">
    <property type="entry name" value="(Phosphotyrosine protein) phosphatases II"/>
    <property type="match status" value="1"/>
</dbReference>
<dbReference type="InterPro" id="IPR029021">
    <property type="entry name" value="Prot-tyrosine_phosphatase-like"/>
</dbReference>
<dbReference type="CDD" id="cd14498">
    <property type="entry name" value="DSP"/>
    <property type="match status" value="1"/>
</dbReference>
<feature type="domain" description="Tyrosine-protein phosphatase" evidence="6">
    <location>
        <begin position="1102"/>
        <end position="1248"/>
    </location>
</feature>
<keyword evidence="4" id="KW-0904">Protein phosphatase</keyword>
<dbReference type="InParanoid" id="A0A0D2WUQ8"/>
<organism evidence="8 9">
    <name type="scientific">Capsaspora owczarzaki (strain ATCC 30864)</name>
    <dbReference type="NCBI Taxonomy" id="595528"/>
    <lineage>
        <taxon>Eukaryota</taxon>
        <taxon>Filasterea</taxon>
        <taxon>Capsaspora</taxon>
    </lineage>
</organism>
<evidence type="ECO:0000256" key="4">
    <source>
        <dbReference type="ARBA" id="ARBA00022912"/>
    </source>
</evidence>
<feature type="region of interest" description="Disordered" evidence="5">
    <location>
        <begin position="958"/>
        <end position="1000"/>
    </location>
</feature>
<keyword evidence="3" id="KW-0378">Hydrolase</keyword>
<keyword evidence="9" id="KW-1185">Reference proteome</keyword>
<dbReference type="PROSITE" id="PS00383">
    <property type="entry name" value="TYR_PHOSPHATASE_1"/>
    <property type="match status" value="1"/>
</dbReference>
<dbReference type="GO" id="GO:0005737">
    <property type="term" value="C:cytoplasm"/>
    <property type="evidence" value="ECO:0007669"/>
    <property type="project" value="TreeGrafter"/>
</dbReference>
<dbReference type="eggNOG" id="KOG1717">
    <property type="taxonomic scope" value="Eukaryota"/>
</dbReference>
<name>A0A0D2WUQ8_CAPO3</name>
<dbReference type="EMBL" id="KE346369">
    <property type="protein sequence ID" value="KJE95743.1"/>
    <property type="molecule type" value="Genomic_DNA"/>
</dbReference>
<dbReference type="PANTHER" id="PTHR10159:SF519">
    <property type="entry name" value="DUAL SPECIFICITY PROTEIN PHOSPHATASE MPK3"/>
    <property type="match status" value="1"/>
</dbReference>
<dbReference type="Proteomes" id="UP000008743">
    <property type="component" value="Unassembled WGS sequence"/>
</dbReference>
<reference evidence="9" key="1">
    <citation type="submission" date="2011-02" db="EMBL/GenBank/DDBJ databases">
        <title>The Genome Sequence of Capsaspora owczarzaki ATCC 30864.</title>
        <authorList>
            <person name="Russ C."/>
            <person name="Cuomo C."/>
            <person name="Burger G."/>
            <person name="Gray M.W."/>
            <person name="Holland P.W.H."/>
            <person name="King N."/>
            <person name="Lang F.B.F."/>
            <person name="Roger A.J."/>
            <person name="Ruiz-Trillo I."/>
            <person name="Young S.K."/>
            <person name="Zeng Q."/>
            <person name="Gargeya S."/>
            <person name="Alvarado L."/>
            <person name="Berlin A."/>
            <person name="Chapman S.B."/>
            <person name="Chen Z."/>
            <person name="Freedman E."/>
            <person name="Gellesch M."/>
            <person name="Goldberg J."/>
            <person name="Griggs A."/>
            <person name="Gujja S."/>
            <person name="Heilman E."/>
            <person name="Heiman D."/>
            <person name="Howarth C."/>
            <person name="Mehta T."/>
            <person name="Neiman D."/>
            <person name="Pearson M."/>
            <person name="Roberts A."/>
            <person name="Saif S."/>
            <person name="Shea T."/>
            <person name="Shenoy N."/>
            <person name="Sisk P."/>
            <person name="Stolte C."/>
            <person name="Sykes S."/>
            <person name="White J."/>
            <person name="Yandava C."/>
            <person name="Haas B."/>
            <person name="Nusbaum C."/>
            <person name="Birren B."/>
        </authorList>
    </citation>
    <scope>NUCLEOTIDE SEQUENCE</scope>
    <source>
        <strain evidence="9">ATCC 30864</strain>
    </source>
</reference>
<feature type="compositionally biased region" description="Polar residues" evidence="5">
    <location>
        <begin position="986"/>
        <end position="1000"/>
    </location>
</feature>
<feature type="compositionally biased region" description="Polar residues" evidence="5">
    <location>
        <begin position="1321"/>
        <end position="1343"/>
    </location>
</feature>
<feature type="region of interest" description="Disordered" evidence="5">
    <location>
        <begin position="665"/>
        <end position="691"/>
    </location>
</feature>
<feature type="region of interest" description="Disordered" evidence="5">
    <location>
        <begin position="805"/>
        <end position="862"/>
    </location>
</feature>
<dbReference type="InterPro" id="IPR020422">
    <property type="entry name" value="TYR_PHOSPHATASE_DUAL_dom"/>
</dbReference>
<dbReference type="GO" id="GO:0043409">
    <property type="term" value="P:negative regulation of MAPK cascade"/>
    <property type="evidence" value="ECO:0007669"/>
    <property type="project" value="TreeGrafter"/>
</dbReference>
<dbReference type="STRING" id="595528.A0A0D2WUQ8"/>
<sequence length="1446" mass="153091">MPQFESARQAVESVIAFSIACSDAEFGQNRCGVDFKSTTEPFCFPPSTSPDRQPLCFSNVRKGRSCSLSCQSAREHQLPPQGVATCAGCATSTLPSSTPTWELPTAPPPVPIPAPDTHDQFHHHYHHQHQHHHRLYHHALSPMSAAPHGGVYASPQPSRLLASAIGRRWAARAQFHQSLSSDDIDWLLPESLHRSRLEHAKHVRCAASTLSSPATRSDNLPSPLRMPSLHKSLISAHAATMTVSNSECCNSHACSLVCNQSRTNQPPFLGLCPACGAPPGALFSDTGPTAKTLDVLHMHSPQQLHLGGLPPSIHGVTTEADSPSMFALVTDSVATSLSPCCATARDNPFVLRDKRDVHATCDASSYSRAQPEDLEADHAQHEQKAVVAKRKLSLLRPATPPRRITTPLELPPAALPMTEEKEDGDPGSMAALCDDGSGQPQIRHAQGDTLAKNTFALSSRCAAGKELSTSASALPILNSTFQRALSPCANPSSSSSLTAEPPVPARNDDNTNALSNLPGLRHEANVSGRSELEDSHSLLAPVSNCRPQHSKATTDSTIEQRPIEPTLLTERTASCTPQPLGPTRSTEALRRADLESSIGTLRPNSPASSTTTAAFVPRGAAPDCVSEDTLCHNTFAFGAPAESRPPSHPQVTTFREMTLLEARPFGQSSSDSPPFMQDWPAPPSNSLAGNLNANVATSTHLAVSPLPSVPRASPVKFELWRPRSPRPRAATVSHPPALIGSLRRARSATTTSTPSMTASTTTTTTTAAAAAAAGLPTLTSPSSISMPTSFVYAADARRVIDYRHPSRSGVSPLHSIPDMCDDQATLSTKPDAADSGDASDASRPSTHQSAETDDFHGSRRTSTLVRQDAYHLNPAPPSTSWKCPVAQQQLRSEPSPACHLFPGRSAAVTPVSGNCTRQLSPVPASGPASPNNPDDANPPLPSLANVTSHHRFATLTRAATESPPASSPLVTPTGSPAPIPGGRQASLPTEMSTSLQNDPTACSRLLASRRCKKPLRPLSIATISAFCTKSNGMDENDVVAQPRLRINVGTENTKRTSTRASGGGGAASPTTGNSSTSSTLHAISAPCIPAEDDCPPQFMTTQPSQILPLLYLGNQYNGTDLQVLNKFHFKFVLNVARECPFLPEQQATMSDVRCKKCDLADSFNENISKVFETAFAFIDEAIQAKQRVLVHCLAGISRSATITIAYMMRTYRMRLHDAYAFVKQRRPMISPNINFMGQLVEYERILFGDYEYSPGMAGSGSPGADRERAVDRSARLHAASSLLSGSGGGGPRTAMFLTSPPAAQFGASQPPVHPNPLRIQSPLSRMQPPTSAVGASSPTTTSQPLFSSLLSALKSGGVGSSGGGGNSGTAAAPALSPSHSMRSSSANLLRTFSRDFAVASGRGDGEQQQYWMPLLSSSSNTPVAPASSSNNVRSTPTPPSGTPVQA</sequence>
<evidence type="ECO:0000256" key="3">
    <source>
        <dbReference type="ARBA" id="ARBA00022801"/>
    </source>
</evidence>
<dbReference type="Gene3D" id="3.90.190.10">
    <property type="entry name" value="Protein tyrosine phosphatase superfamily"/>
    <property type="match status" value="1"/>
</dbReference>
<dbReference type="GO" id="GO:0033550">
    <property type="term" value="F:MAP kinase tyrosine phosphatase activity"/>
    <property type="evidence" value="ECO:0007669"/>
    <property type="project" value="TreeGrafter"/>
</dbReference>
<dbReference type="EC" id="3.1.3.48" evidence="2"/>
<dbReference type="RefSeq" id="XP_004345753.2">
    <property type="nucleotide sequence ID" value="XM_004345703.2"/>
</dbReference>
<dbReference type="OrthoDB" id="2017893at2759"/>
<feature type="region of interest" description="Disordered" evidence="5">
    <location>
        <begin position="1400"/>
        <end position="1446"/>
    </location>
</feature>
<feature type="region of interest" description="Disordered" evidence="5">
    <location>
        <begin position="723"/>
        <end position="763"/>
    </location>
</feature>